<proteinExistence type="predicted"/>
<protein>
    <submittedName>
        <fullName evidence="1">Uncharacterized protein</fullName>
    </submittedName>
</protein>
<keyword evidence="2" id="KW-1185">Reference proteome</keyword>
<dbReference type="AlphaFoldDB" id="A0A3S0GZJ3"/>
<dbReference type="Proteomes" id="UP000267418">
    <property type="component" value="Unassembled WGS sequence"/>
</dbReference>
<name>A0A3S0GZJ3_9BURK</name>
<accession>A0A3S0GZJ3</accession>
<gene>
    <name evidence="1" type="ORF">EJP69_20210</name>
</gene>
<sequence length="62" mass="6692">MKSGEGDFSAAGDMALHGEQRCKLVLCQPCTSIEAGIDMLKCRCIDWIETADTETEPADSVL</sequence>
<dbReference type="EMBL" id="RXOE01000005">
    <property type="protein sequence ID" value="RTQ33017.1"/>
    <property type="molecule type" value="Genomic_DNA"/>
</dbReference>
<dbReference type="RefSeq" id="WP_126472273.1">
    <property type="nucleotide sequence ID" value="NZ_RXOE01000005.1"/>
</dbReference>
<organism evidence="1 2">
    <name type="scientific">Variovorax gossypii</name>
    <dbReference type="NCBI Taxonomy" id="1679495"/>
    <lineage>
        <taxon>Bacteria</taxon>
        <taxon>Pseudomonadati</taxon>
        <taxon>Pseudomonadota</taxon>
        <taxon>Betaproteobacteria</taxon>
        <taxon>Burkholderiales</taxon>
        <taxon>Comamonadaceae</taxon>
        <taxon>Variovorax</taxon>
    </lineage>
</organism>
<evidence type="ECO:0000313" key="1">
    <source>
        <dbReference type="EMBL" id="RTQ33017.1"/>
    </source>
</evidence>
<reference evidence="1 2" key="1">
    <citation type="submission" date="2018-12" db="EMBL/GenBank/DDBJ databases">
        <title>The genome of Variovorax gossypii DSM 100435.</title>
        <authorList>
            <person name="Gao J."/>
            <person name="Sun J."/>
        </authorList>
    </citation>
    <scope>NUCLEOTIDE SEQUENCE [LARGE SCALE GENOMIC DNA]</scope>
    <source>
        <strain evidence="1 2">DSM 100435</strain>
    </source>
</reference>
<comment type="caution">
    <text evidence="1">The sequence shown here is derived from an EMBL/GenBank/DDBJ whole genome shotgun (WGS) entry which is preliminary data.</text>
</comment>
<evidence type="ECO:0000313" key="2">
    <source>
        <dbReference type="Proteomes" id="UP000267418"/>
    </source>
</evidence>